<keyword evidence="7 12" id="KW-0547">Nucleotide-binding</keyword>
<dbReference type="InterPro" id="IPR008271">
    <property type="entry name" value="Ser/Thr_kinase_AS"/>
</dbReference>
<keyword evidence="8" id="KW-0418">Kinase</keyword>
<evidence type="ECO:0000256" key="9">
    <source>
        <dbReference type="ARBA" id="ARBA00022840"/>
    </source>
</evidence>
<feature type="transmembrane region" description="Helical" evidence="13">
    <location>
        <begin position="329"/>
        <end position="353"/>
    </location>
</feature>
<dbReference type="GeneID" id="107021906"/>
<name>A0ABM1VCS0_SOLPN</name>
<dbReference type="InterPro" id="IPR001611">
    <property type="entry name" value="Leu-rich_rpt"/>
</dbReference>
<dbReference type="RefSeq" id="XP_027773538.1">
    <property type="nucleotide sequence ID" value="XM_027917737.1"/>
</dbReference>
<protein>
    <submittedName>
        <fullName evidence="16">Probable LRR receptor-like serine/threonine-protein kinase At3g47570</fullName>
    </submittedName>
</protein>
<evidence type="ECO:0000256" key="8">
    <source>
        <dbReference type="ARBA" id="ARBA00022777"/>
    </source>
</evidence>
<dbReference type="Gene3D" id="3.80.10.10">
    <property type="entry name" value="Ribonuclease Inhibitor"/>
    <property type="match status" value="5"/>
</dbReference>
<keyword evidence="11 13" id="KW-0472">Membrane</keyword>
<evidence type="ECO:0000259" key="14">
    <source>
        <dbReference type="PROSITE" id="PS50011"/>
    </source>
</evidence>
<dbReference type="Pfam" id="PF00560">
    <property type="entry name" value="LRR_1"/>
    <property type="match status" value="10"/>
</dbReference>
<dbReference type="InterPro" id="IPR000719">
    <property type="entry name" value="Prot_kinase_dom"/>
</dbReference>
<dbReference type="Pfam" id="PF00069">
    <property type="entry name" value="Pkinase"/>
    <property type="match status" value="2"/>
</dbReference>
<comment type="subcellular location">
    <subcellularLocation>
        <location evidence="1">Membrane</location>
    </subcellularLocation>
</comment>
<proteinExistence type="inferred from homology"/>
<evidence type="ECO:0000256" key="13">
    <source>
        <dbReference type="SAM" id="Phobius"/>
    </source>
</evidence>
<dbReference type="PROSITE" id="PS50011">
    <property type="entry name" value="PROTEIN_KINASE_DOM"/>
    <property type="match status" value="2"/>
</dbReference>
<dbReference type="Gene3D" id="1.10.510.10">
    <property type="entry name" value="Transferase(Phosphotransferase) domain 1"/>
    <property type="match status" value="2"/>
</dbReference>
<dbReference type="PANTHER" id="PTHR27008">
    <property type="entry name" value="OS04G0122200 PROTEIN"/>
    <property type="match status" value="1"/>
</dbReference>
<dbReference type="SMART" id="SM00220">
    <property type="entry name" value="S_TKc"/>
    <property type="match status" value="2"/>
</dbReference>
<feature type="domain" description="Protein kinase" evidence="14">
    <location>
        <begin position="1473"/>
        <end position="1757"/>
    </location>
</feature>
<feature type="domain" description="Protein kinase" evidence="14">
    <location>
        <begin position="388"/>
        <end position="669"/>
    </location>
</feature>
<gene>
    <name evidence="16" type="primary">LOC107021906</name>
</gene>
<evidence type="ECO:0000256" key="7">
    <source>
        <dbReference type="ARBA" id="ARBA00022741"/>
    </source>
</evidence>
<dbReference type="SMART" id="SM00365">
    <property type="entry name" value="LRR_SD22"/>
    <property type="match status" value="6"/>
</dbReference>
<feature type="binding site" evidence="12">
    <location>
        <position position="416"/>
    </location>
    <ligand>
        <name>ATP</name>
        <dbReference type="ChEBI" id="CHEBI:30616"/>
    </ligand>
</feature>
<keyword evidence="5 13" id="KW-0812">Transmembrane</keyword>
<evidence type="ECO:0000256" key="5">
    <source>
        <dbReference type="ARBA" id="ARBA00022692"/>
    </source>
</evidence>
<dbReference type="PROSITE" id="PS00107">
    <property type="entry name" value="PROTEIN_KINASE_ATP"/>
    <property type="match status" value="2"/>
</dbReference>
<evidence type="ECO:0000256" key="3">
    <source>
        <dbReference type="ARBA" id="ARBA00022614"/>
    </source>
</evidence>
<dbReference type="InterPro" id="IPR013210">
    <property type="entry name" value="LRR_N_plant-typ"/>
</dbReference>
<keyword evidence="3" id="KW-0433">Leucine-rich repeat</keyword>
<dbReference type="SUPFAM" id="SSF52047">
    <property type="entry name" value="RNI-like"/>
    <property type="match status" value="1"/>
</dbReference>
<dbReference type="InterPro" id="IPR032675">
    <property type="entry name" value="LRR_dom_sf"/>
</dbReference>
<organism evidence="15 16">
    <name type="scientific">Solanum pennellii</name>
    <name type="common">Tomato</name>
    <name type="synonym">Lycopersicon pennellii</name>
    <dbReference type="NCBI Taxonomy" id="28526"/>
    <lineage>
        <taxon>Eukaryota</taxon>
        <taxon>Viridiplantae</taxon>
        <taxon>Streptophyta</taxon>
        <taxon>Embryophyta</taxon>
        <taxon>Tracheophyta</taxon>
        <taxon>Spermatophyta</taxon>
        <taxon>Magnoliopsida</taxon>
        <taxon>eudicotyledons</taxon>
        <taxon>Gunneridae</taxon>
        <taxon>Pentapetalae</taxon>
        <taxon>asterids</taxon>
        <taxon>lamiids</taxon>
        <taxon>Solanales</taxon>
        <taxon>Solanaceae</taxon>
        <taxon>Solanoideae</taxon>
        <taxon>Solaneae</taxon>
        <taxon>Solanum</taxon>
        <taxon>Solanum subgen. Lycopersicon</taxon>
    </lineage>
</organism>
<dbReference type="SMART" id="SM00369">
    <property type="entry name" value="LRR_TYP"/>
    <property type="match status" value="12"/>
</dbReference>
<keyword evidence="10 13" id="KW-1133">Transmembrane helix</keyword>
<evidence type="ECO:0000256" key="2">
    <source>
        <dbReference type="ARBA" id="ARBA00008684"/>
    </source>
</evidence>
<evidence type="ECO:0000256" key="6">
    <source>
        <dbReference type="ARBA" id="ARBA00022737"/>
    </source>
</evidence>
<dbReference type="PANTHER" id="PTHR27008:SF602">
    <property type="entry name" value="LRR RECEPTOR-LIKE SERINE_THREONINE-PROTEIN KINASE EFR"/>
    <property type="match status" value="1"/>
</dbReference>
<reference evidence="15" key="1">
    <citation type="journal article" date="2014" name="Nat. Genet.">
        <title>The genome of the stress-tolerant wild tomato species Solanum pennellii.</title>
        <authorList>
            <person name="Bolger A."/>
            <person name="Scossa F."/>
            <person name="Bolger M.E."/>
            <person name="Lanz C."/>
            <person name="Maumus F."/>
            <person name="Tohge T."/>
            <person name="Quesneville H."/>
            <person name="Alseekh S."/>
            <person name="Sorensen I."/>
            <person name="Lichtenstein G."/>
            <person name="Fich E.A."/>
            <person name="Conte M."/>
            <person name="Keller H."/>
            <person name="Schneeberger K."/>
            <person name="Schwacke R."/>
            <person name="Ofner I."/>
            <person name="Vrebalov J."/>
            <person name="Xu Y."/>
            <person name="Osorio S."/>
            <person name="Aflitos S.A."/>
            <person name="Schijlen E."/>
            <person name="Jimenez-Gomez J.M."/>
            <person name="Ryngajllo M."/>
            <person name="Kimura S."/>
            <person name="Kumar R."/>
            <person name="Koenig D."/>
            <person name="Headland L.R."/>
            <person name="Maloof J.N."/>
            <person name="Sinha N."/>
            <person name="van Ham R.C."/>
            <person name="Lankhorst R.K."/>
            <person name="Mao L."/>
            <person name="Vogel A."/>
            <person name="Arsova B."/>
            <person name="Panstruga R."/>
            <person name="Fei Z."/>
            <person name="Rose J.K."/>
            <person name="Zamir D."/>
            <person name="Carrari F."/>
            <person name="Giovannoni J.J."/>
            <person name="Weigel D."/>
            <person name="Usadel B."/>
            <person name="Fernie A.R."/>
        </authorList>
    </citation>
    <scope>NUCLEOTIDE SEQUENCE [LARGE SCALE GENOMIC DNA]</scope>
    <source>
        <strain evidence="15">cv. LA0716</strain>
    </source>
</reference>
<evidence type="ECO:0000313" key="15">
    <source>
        <dbReference type="Proteomes" id="UP000694930"/>
    </source>
</evidence>
<dbReference type="SUPFAM" id="SSF52058">
    <property type="entry name" value="L domain-like"/>
    <property type="match status" value="2"/>
</dbReference>
<dbReference type="InterPro" id="IPR011009">
    <property type="entry name" value="Kinase-like_dom_sf"/>
</dbReference>
<dbReference type="InterPro" id="IPR003591">
    <property type="entry name" value="Leu-rich_rpt_typical-subtyp"/>
</dbReference>
<keyword evidence="15" id="KW-1185">Reference proteome</keyword>
<dbReference type="Gene3D" id="3.30.200.20">
    <property type="entry name" value="Phosphorylase Kinase, domain 1"/>
    <property type="match status" value="2"/>
</dbReference>
<evidence type="ECO:0000313" key="16">
    <source>
        <dbReference type="RefSeq" id="XP_027773538.1"/>
    </source>
</evidence>
<keyword evidence="4" id="KW-0808">Transferase</keyword>
<reference evidence="16" key="2">
    <citation type="submission" date="2025-08" db="UniProtKB">
        <authorList>
            <consortium name="RefSeq"/>
        </authorList>
    </citation>
    <scope>IDENTIFICATION</scope>
</reference>
<keyword evidence="9 12" id="KW-0067">ATP-binding</keyword>
<dbReference type="InterPro" id="IPR017441">
    <property type="entry name" value="Protein_kinase_ATP_BS"/>
</dbReference>
<evidence type="ECO:0000256" key="1">
    <source>
        <dbReference type="ARBA" id="ARBA00004370"/>
    </source>
</evidence>
<dbReference type="Pfam" id="PF13855">
    <property type="entry name" value="LRR_8"/>
    <property type="match status" value="3"/>
</dbReference>
<evidence type="ECO:0000256" key="12">
    <source>
        <dbReference type="PROSITE-ProRule" id="PRU10141"/>
    </source>
</evidence>
<sequence>MYLEVLSLWGSNFVSDSTLSFLTSLTKCRKLRSLWFDGNPLDGVLPASVGNFSNSLQTFGASDCKLKGVIPREIGNLTGVTRIDLQYNELTGHIPNTVQGMLSLQELYLQSNKIEGTIPEVMCSLKNLGALDLSRNQFSGSVPPCLGNVASLRTLHLSVNRLNSRLPASLGGLRDLLEFNISSNLLIGEIPFEIGDLKAATLIDLSKNNFSSKIPSTLGGLDKLINLSLAHNRLEGPIPDSFGKMLALEFLDLCYNNLSGEIPKSLEALEYLKYMNFSFNKLSGEIPTGGPFANITSQSFLSNDALCGHSRFIVKPCLTKSTERSRIKIVLTSLYILLGIGSLLALAVGYAVLRLRKTTENEGQEDVSLVKEHERISYYELEQATEGFNESNLLGSGSFSTVYKGILKDGTVLAAKVFNVQLEGAFKSFETECEILRNLRHRNLTKVITSCSNLDFKALVLDYMPNGTLNKWLYSHNLFLSLLQRLDIMIDVASAMEYLHNGYSTTVVHCDLKPSNVLLDQDMVGHVSDFGIAKFLGAGEASFVQTRTIATIGYIAPEYGQDGIVSTRCDVYSFGILMMETFTRTRPSDETFNGEMSIQRWVSDSFPSGIHKVVDSNLVTPEDEQIDLKMQCLLSIMELALRCTLVKPDARISMKDALSTLQKIRLQFVKLDTNGWITSTTGIFVILRKMSWQKVFIMLHHHTSSLANITTDQAALLALKSHISSDPNNILARNWSSSSPVCSWIGITCSSRHHRVTALNISSMQLHGTIPPHLGNLSFLVSLNIHNNTFHGDFPKELTHLKRLKSISVTRNNFTGAILSSLSLLPNLRFVYLSMNQFSGEIPSSISNITKLEVLSMQRNFLEGEIPREFGDLRYLTFLDLQYNQLSGSIPTSIFNITTMKILGLTYNNLTGQLPTTICDHLPNLEWLCLSKNYIGGVIPPNLENCRKLQILSLSYNEFIGIVPRVLANLTSLTELYIRALHLEGEIPVELGNLEKLRALELSENQFSGSVPPTIFNMSALQILGLTENKFSGTLPLDLGRGMPSLEQLLFGVNNLSGFISDSISNSSRLRMLDLSGNSFTGPIPGSLGNLEHLEVLSFSGDNFVSDSTLSFLTSLTNCRNLRVLWFDGNPLDGVLPASVGNFSNSLHTFRASDCKLKGVIPREIGNLTGVTRIDLYNNELTGHIPNTVQGMLSLQELYLQRNKIEGRIPDVICGLNNLGALDLSRNQFSGSVPPCLGSVTSLRTLYLAYNRLNSRLPASLGGLRDLIELNISSNLLSGEIPFEIGNLKAATLIDLSKNDFSGKIPSTLGGLDDLINLSLAHNRLEGSIPDSFGKMLALEFLDLCDNNLSGEIPKSLEALVYLKYMNFSFNKLSGEIPIGGPFANITSQSFLFNDALCGDSRFNVKPCLTKSSKKSRRKGVLIGIGSLFTLAIGFVVSRLRKTKKSASQEDVSLVKGHERISSDELEQATEGFNEANLLGNGSFSMVYKGILKDGIIFAAKVFNVQLEGAFKSFDTECEILRNLRHRNLTKVITSCSNLDFKALVLEYMPNGTLDKWLYSHNLFLNLLQRLDIMIDVASAMDYLHNGYSTPVVHCDLKPSNVLLDEELVAHVSDFGIAKMLGAGEAFVKTRTIATIGYIAPEYGQEGIVSTRCDVYSFGILIMETFTRKRPSDDTFTGDWSIQRWVSDSFPDEIHKVVDSNLVQPGDEQIEAKMRCLLSIMELALSCTLVTPDARIGMKDALSKLKKIRLQLVNSRH</sequence>
<dbReference type="SUPFAM" id="SSF56112">
    <property type="entry name" value="Protein kinase-like (PK-like)"/>
    <property type="match status" value="2"/>
</dbReference>
<evidence type="ECO:0000256" key="10">
    <source>
        <dbReference type="ARBA" id="ARBA00022989"/>
    </source>
</evidence>
<keyword evidence="6" id="KW-0677">Repeat</keyword>
<feature type="binding site" evidence="12">
    <location>
        <position position="1501"/>
    </location>
    <ligand>
        <name>ATP</name>
        <dbReference type="ChEBI" id="CHEBI:30616"/>
    </ligand>
</feature>
<evidence type="ECO:0000256" key="11">
    <source>
        <dbReference type="ARBA" id="ARBA00023136"/>
    </source>
</evidence>
<evidence type="ECO:0000256" key="4">
    <source>
        <dbReference type="ARBA" id="ARBA00022679"/>
    </source>
</evidence>
<dbReference type="PROSITE" id="PS00108">
    <property type="entry name" value="PROTEIN_KINASE_ST"/>
    <property type="match status" value="2"/>
</dbReference>
<dbReference type="Pfam" id="PF08263">
    <property type="entry name" value="LRRNT_2"/>
    <property type="match status" value="1"/>
</dbReference>
<accession>A0ABM1VCS0</accession>
<dbReference type="InterPro" id="IPR051809">
    <property type="entry name" value="Plant_receptor-like_S/T_kinase"/>
</dbReference>
<comment type="similarity">
    <text evidence="2">Belongs to the protein kinase superfamily. Ser/Thr protein kinase family.</text>
</comment>
<dbReference type="Proteomes" id="UP000694930">
    <property type="component" value="Chromosome 6"/>
</dbReference>